<feature type="region of interest" description="Disordered" evidence="1">
    <location>
        <begin position="1"/>
        <end position="26"/>
    </location>
</feature>
<dbReference type="EMBL" id="CADCXW020000115">
    <property type="protein sequence ID" value="CAD1562184.1"/>
    <property type="molecule type" value="Genomic_DNA"/>
</dbReference>
<feature type="compositionally biased region" description="Polar residues" evidence="1">
    <location>
        <begin position="107"/>
        <end position="118"/>
    </location>
</feature>
<feature type="region of interest" description="Disordered" evidence="1">
    <location>
        <begin position="107"/>
        <end position="138"/>
    </location>
</feature>
<protein>
    <submittedName>
        <fullName evidence="2">Uncharacterized protein</fullName>
    </submittedName>
</protein>
<gene>
    <name evidence="2" type="ORF">BBRV_LOCUS76599</name>
</gene>
<evidence type="ECO:0000256" key="1">
    <source>
        <dbReference type="SAM" id="MobiDB-lite"/>
    </source>
</evidence>
<dbReference type="AlphaFoldDB" id="A0A6V7KEG8"/>
<name>A0A6V7KEG8_9HYME</name>
<sequence>MGISPRMTKNAHIATSSSASPNAAIGGSETRWSTFGQLCNKNQPAINPTNMDLRMALNSSANTCEENMRFKPLIGFSLVRSNLMELGLNSTPPSNIGAEIATSTAPTIKGTNAETPCISNDPKWRNSNLSSLTNPGSK</sequence>
<reference evidence="2" key="1">
    <citation type="submission" date="2020-07" db="EMBL/GenBank/DDBJ databases">
        <authorList>
            <person name="Ferguson B K."/>
        </authorList>
    </citation>
    <scope>NUCLEOTIDE SEQUENCE</scope>
    <source>
        <strain evidence="2">L06</strain>
    </source>
</reference>
<accession>A0A6V7KEG8</accession>
<feature type="compositionally biased region" description="Polar residues" evidence="1">
    <location>
        <begin position="125"/>
        <end position="138"/>
    </location>
</feature>
<proteinExistence type="predicted"/>
<organism evidence="2">
    <name type="scientific">Bracon brevicornis</name>
    <dbReference type="NCBI Taxonomy" id="1563983"/>
    <lineage>
        <taxon>Eukaryota</taxon>
        <taxon>Metazoa</taxon>
        <taxon>Ecdysozoa</taxon>
        <taxon>Arthropoda</taxon>
        <taxon>Hexapoda</taxon>
        <taxon>Insecta</taxon>
        <taxon>Pterygota</taxon>
        <taxon>Neoptera</taxon>
        <taxon>Endopterygota</taxon>
        <taxon>Hymenoptera</taxon>
        <taxon>Apocrita</taxon>
        <taxon>Ichneumonoidea</taxon>
        <taxon>Braconidae</taxon>
        <taxon>Braconinae</taxon>
        <taxon>Bracon</taxon>
    </lineage>
</organism>
<evidence type="ECO:0000313" key="2">
    <source>
        <dbReference type="EMBL" id="CAD1562184.1"/>
    </source>
</evidence>